<organism evidence="1 2">
    <name type="scientific">Extremus antarcticus</name>
    <dbReference type="NCBI Taxonomy" id="702011"/>
    <lineage>
        <taxon>Eukaryota</taxon>
        <taxon>Fungi</taxon>
        <taxon>Dikarya</taxon>
        <taxon>Ascomycota</taxon>
        <taxon>Pezizomycotina</taxon>
        <taxon>Dothideomycetes</taxon>
        <taxon>Dothideomycetidae</taxon>
        <taxon>Mycosphaerellales</taxon>
        <taxon>Extremaceae</taxon>
        <taxon>Extremus</taxon>
    </lineage>
</organism>
<dbReference type="AlphaFoldDB" id="A0AAJ0D5R6"/>
<dbReference type="Proteomes" id="UP001271007">
    <property type="component" value="Unassembled WGS sequence"/>
</dbReference>
<protein>
    <submittedName>
        <fullName evidence="1">Uncharacterized protein</fullName>
    </submittedName>
</protein>
<dbReference type="EMBL" id="JAWDJX010000077">
    <property type="protein sequence ID" value="KAK3046859.1"/>
    <property type="molecule type" value="Genomic_DNA"/>
</dbReference>
<reference evidence="1" key="1">
    <citation type="submission" date="2023-04" db="EMBL/GenBank/DDBJ databases">
        <title>Black Yeasts Isolated from many extreme environments.</title>
        <authorList>
            <person name="Coleine C."/>
            <person name="Stajich J.E."/>
            <person name="Selbmann L."/>
        </authorList>
    </citation>
    <scope>NUCLEOTIDE SEQUENCE</scope>
    <source>
        <strain evidence="1">CCFEE 5312</strain>
    </source>
</reference>
<comment type="caution">
    <text evidence="1">The sequence shown here is derived from an EMBL/GenBank/DDBJ whole genome shotgun (WGS) entry which is preliminary data.</text>
</comment>
<proteinExistence type="predicted"/>
<keyword evidence="2" id="KW-1185">Reference proteome</keyword>
<accession>A0AAJ0D5R6</accession>
<evidence type="ECO:0000313" key="2">
    <source>
        <dbReference type="Proteomes" id="UP001271007"/>
    </source>
</evidence>
<sequence>MLPKRFVESGLRPDTLTITIRHSDWLGAEQSLRWALTLNKESVYAVLDLKAVAGVKTFNLELEAARDLYTEILDERIQWLSDMALVPDSYQAKTFGNGNGSAPRSWAEIRTDRWLVRTIPRA</sequence>
<gene>
    <name evidence="1" type="ORF">LTR09_011700</name>
</gene>
<name>A0AAJ0D5R6_9PEZI</name>
<evidence type="ECO:0000313" key="1">
    <source>
        <dbReference type="EMBL" id="KAK3046859.1"/>
    </source>
</evidence>